<evidence type="ECO:0000259" key="12">
    <source>
        <dbReference type="PROSITE" id="PS50039"/>
    </source>
</evidence>
<evidence type="ECO:0000256" key="11">
    <source>
        <dbReference type="SAM" id="MobiDB-lite"/>
    </source>
</evidence>
<sequence length="725" mass="79413">MMQETATETISNSSLSQNGLSNLSNQLDAGARDGRLSTDTSGDVSTVELLHLQQQQALQAARQLLLHQSGSGLKSPKNNDKQRPLQVPVSVAMMSPQVMTPQQMQQILQQQVLSPQQLQALLQQQQAVMLQQQHLQEFYKKQQEQLHLQLLQQQHPGKQSKEQQQQQQQLAAQQLVFQQQLLQMQQLQQQQHLLNMQRQGLLTMPPGQAALPGQTLPPPAGLSPAELQQLWKDVTGGHNMEDNGHKHSSRGNSGGERISVSSGDGGGGGLDLTTSNSTSTTSSTTSKASPPISHLSLANGQSPALSSRRESSLHEETGAAHCLYGHGVCKWPGCESVCEDFGQFLKHLNSEHALDDRSTAQCRVQMQVVQQLEIQLSKERERLQAMMAHLHMRPSEPKPSPKPLNLVSSVTMSKNLPSVSPPTLPQTPTTPTAPITPLSQMSQVPSVLSPANVPSMGAMRRRHSDKYATMPLSGGDKVFTFPEIAPNYEFYKNADVRPPFTYATLIRQAIMDSNDMQLTLNEIYSWFTRTFAYFRRNAATWKNAVRHNLSLHKCFVRVENVKGAVWTVDEMEYQKRRSQKITGSPTLVKNLPSSLGYGAALNASLQAALAETSMPSLLGGAGLLTSSSAGPLAGSPPILMSASPPSLPLPTHEELNGTLEHLDTNGHTSPGYSPQTHLSSIHVKEEPLNMDDDDCPMSLVTTANHSPELEEDRELEEGNLSEDLE</sequence>
<dbReference type="SMART" id="SM00339">
    <property type="entry name" value="FH"/>
    <property type="match status" value="1"/>
</dbReference>
<dbReference type="Pfam" id="PF16159">
    <property type="entry name" value="FOXP-CC"/>
    <property type="match status" value="1"/>
</dbReference>
<keyword evidence="14" id="KW-1185">Reference proteome</keyword>
<evidence type="ECO:0000256" key="9">
    <source>
        <dbReference type="ARBA" id="ARBA00023242"/>
    </source>
</evidence>
<name>A0AAV6G2C4_9TELE</name>
<dbReference type="PANTHER" id="PTHR45796:SF1">
    <property type="entry name" value="FORKHEAD BOX PROTEIN P2"/>
    <property type="match status" value="1"/>
</dbReference>
<gene>
    <name evidence="13" type="ORF">AALO_G00222610</name>
</gene>
<dbReference type="InterPro" id="IPR030456">
    <property type="entry name" value="TF_fork_head_CS_2"/>
</dbReference>
<evidence type="ECO:0000256" key="4">
    <source>
        <dbReference type="ARBA" id="ARBA00022771"/>
    </source>
</evidence>
<feature type="region of interest" description="Disordered" evidence="11">
    <location>
        <begin position="415"/>
        <end position="438"/>
    </location>
</feature>
<dbReference type="CDD" id="cd20065">
    <property type="entry name" value="FH_FOXP2"/>
    <property type="match status" value="1"/>
</dbReference>
<dbReference type="Proteomes" id="UP000823561">
    <property type="component" value="Chromosome 17"/>
</dbReference>
<dbReference type="AlphaFoldDB" id="A0AAV6G2C4"/>
<protein>
    <recommendedName>
        <fullName evidence="12">Fork-head domain-containing protein</fullName>
    </recommendedName>
</protein>
<organism evidence="13 14">
    <name type="scientific">Alosa alosa</name>
    <name type="common">allis shad</name>
    <dbReference type="NCBI Taxonomy" id="278164"/>
    <lineage>
        <taxon>Eukaryota</taxon>
        <taxon>Metazoa</taxon>
        <taxon>Chordata</taxon>
        <taxon>Craniata</taxon>
        <taxon>Vertebrata</taxon>
        <taxon>Euteleostomi</taxon>
        <taxon>Actinopterygii</taxon>
        <taxon>Neopterygii</taxon>
        <taxon>Teleostei</taxon>
        <taxon>Clupei</taxon>
        <taxon>Clupeiformes</taxon>
        <taxon>Clupeoidei</taxon>
        <taxon>Clupeidae</taxon>
        <taxon>Alosa</taxon>
    </lineage>
</organism>
<dbReference type="InterPro" id="IPR050998">
    <property type="entry name" value="FOXP"/>
</dbReference>
<reference evidence="13 14" key="1">
    <citation type="submission" date="2020-10" db="EMBL/GenBank/DDBJ databases">
        <title>Chromosome-scale genome assembly of the Allis shad, Alosa alosa.</title>
        <authorList>
            <person name="Margot Z."/>
            <person name="Christophe K."/>
            <person name="Cabau C."/>
            <person name="Louis A."/>
            <person name="Berthelot C."/>
            <person name="Parey E."/>
            <person name="Roest Crollius H."/>
            <person name="Montfort J."/>
            <person name="Robinson-Rechavi M."/>
            <person name="Bucao C."/>
            <person name="Bouchez O."/>
            <person name="Gislard M."/>
            <person name="Lluch J."/>
            <person name="Milhes M."/>
            <person name="Lampietro C."/>
            <person name="Lopez Roques C."/>
            <person name="Donnadieu C."/>
            <person name="Braasch I."/>
            <person name="Desvignes T."/>
            <person name="Postlethwait J."/>
            <person name="Bobe J."/>
            <person name="Guiguen Y."/>
        </authorList>
    </citation>
    <scope>NUCLEOTIDE SEQUENCE [LARGE SCALE GENOMIC DNA]</scope>
    <source>
        <strain evidence="13">M-15738</strain>
        <tissue evidence="13">Blood</tissue>
    </source>
</reference>
<evidence type="ECO:0000256" key="2">
    <source>
        <dbReference type="ARBA" id="ARBA00022491"/>
    </source>
</evidence>
<dbReference type="Gene3D" id="1.20.5.340">
    <property type="match status" value="1"/>
</dbReference>
<feature type="region of interest" description="Disordered" evidence="11">
    <location>
        <begin position="699"/>
        <end position="725"/>
    </location>
</feature>
<feature type="compositionally biased region" description="Acidic residues" evidence="11">
    <location>
        <begin position="709"/>
        <end position="725"/>
    </location>
</feature>
<dbReference type="Gene3D" id="1.10.10.10">
    <property type="entry name" value="Winged helix-like DNA-binding domain superfamily/Winged helix DNA-binding domain"/>
    <property type="match status" value="1"/>
</dbReference>
<dbReference type="PRINTS" id="PR00053">
    <property type="entry name" value="FORKHEAD"/>
</dbReference>
<feature type="region of interest" description="Disordered" evidence="11">
    <location>
        <begin position="204"/>
        <end position="223"/>
    </location>
</feature>
<feature type="domain" description="Fork-head" evidence="12">
    <location>
        <begin position="497"/>
        <end position="570"/>
    </location>
</feature>
<dbReference type="InterPro" id="IPR047412">
    <property type="entry name" value="FH_FOXP1_P2"/>
</dbReference>
<evidence type="ECO:0000256" key="3">
    <source>
        <dbReference type="ARBA" id="ARBA00022723"/>
    </source>
</evidence>
<dbReference type="GO" id="GO:0000978">
    <property type="term" value="F:RNA polymerase II cis-regulatory region sequence-specific DNA binding"/>
    <property type="evidence" value="ECO:0007669"/>
    <property type="project" value="TreeGrafter"/>
</dbReference>
<comment type="subcellular location">
    <subcellularLocation>
        <location evidence="1 10">Nucleus</location>
    </subcellularLocation>
</comment>
<keyword evidence="2" id="KW-0678">Repressor</keyword>
<comment type="caution">
    <text evidence="13">The sequence shown here is derived from an EMBL/GenBank/DDBJ whole genome shotgun (WGS) entry which is preliminary data.</text>
</comment>
<dbReference type="SUPFAM" id="SSF46785">
    <property type="entry name" value="Winged helix' DNA-binding domain"/>
    <property type="match status" value="1"/>
</dbReference>
<evidence type="ECO:0000256" key="10">
    <source>
        <dbReference type="PROSITE-ProRule" id="PRU00089"/>
    </source>
</evidence>
<feature type="region of interest" description="Disordered" evidence="11">
    <location>
        <begin position="235"/>
        <end position="312"/>
    </location>
</feature>
<keyword evidence="9 10" id="KW-0539">Nucleus</keyword>
<keyword evidence="6" id="KW-0805">Transcription regulation</keyword>
<accession>A0AAV6G2C4</accession>
<keyword evidence="5" id="KW-0862">Zinc</keyword>
<evidence type="ECO:0000256" key="8">
    <source>
        <dbReference type="ARBA" id="ARBA00023163"/>
    </source>
</evidence>
<evidence type="ECO:0000256" key="7">
    <source>
        <dbReference type="ARBA" id="ARBA00023125"/>
    </source>
</evidence>
<dbReference type="GO" id="GO:0001227">
    <property type="term" value="F:DNA-binding transcription repressor activity, RNA polymerase II-specific"/>
    <property type="evidence" value="ECO:0007669"/>
    <property type="project" value="TreeGrafter"/>
</dbReference>
<feature type="DNA-binding region" description="Fork-head" evidence="10">
    <location>
        <begin position="497"/>
        <end position="570"/>
    </location>
</feature>
<dbReference type="PROSITE" id="PS00658">
    <property type="entry name" value="FORK_HEAD_2"/>
    <property type="match status" value="1"/>
</dbReference>
<feature type="region of interest" description="Disordered" evidence="11">
    <location>
        <begin position="1"/>
        <end position="41"/>
    </location>
</feature>
<dbReference type="InterPro" id="IPR001766">
    <property type="entry name" value="Fork_head_dom"/>
</dbReference>
<dbReference type="PANTHER" id="PTHR45796">
    <property type="entry name" value="FORKHEAD BOX P, ISOFORM C"/>
    <property type="match status" value="1"/>
</dbReference>
<feature type="compositionally biased region" description="Low complexity" evidence="11">
    <location>
        <begin position="11"/>
        <end position="27"/>
    </location>
</feature>
<keyword evidence="3" id="KW-0479">Metal-binding</keyword>
<evidence type="ECO:0000313" key="14">
    <source>
        <dbReference type="Proteomes" id="UP000823561"/>
    </source>
</evidence>
<dbReference type="GO" id="GO:0005634">
    <property type="term" value="C:nucleus"/>
    <property type="evidence" value="ECO:0007669"/>
    <property type="project" value="UniProtKB-SubCell"/>
</dbReference>
<proteinExistence type="predicted"/>
<evidence type="ECO:0000256" key="5">
    <source>
        <dbReference type="ARBA" id="ARBA00022833"/>
    </source>
</evidence>
<dbReference type="Pfam" id="PF00250">
    <property type="entry name" value="Forkhead"/>
    <property type="match status" value="1"/>
</dbReference>
<keyword evidence="8" id="KW-0804">Transcription</keyword>
<keyword evidence="7 10" id="KW-0238">DNA-binding</keyword>
<feature type="compositionally biased region" description="Polar residues" evidence="11">
    <location>
        <begin position="1"/>
        <end position="10"/>
    </location>
</feature>
<dbReference type="InterPro" id="IPR032354">
    <property type="entry name" value="FOXP-CC"/>
</dbReference>
<dbReference type="GO" id="GO:0008270">
    <property type="term" value="F:zinc ion binding"/>
    <property type="evidence" value="ECO:0007669"/>
    <property type="project" value="UniProtKB-KW"/>
</dbReference>
<evidence type="ECO:0000256" key="6">
    <source>
        <dbReference type="ARBA" id="ARBA00023015"/>
    </source>
</evidence>
<dbReference type="PROSITE" id="PS50039">
    <property type="entry name" value="FORK_HEAD_3"/>
    <property type="match status" value="1"/>
</dbReference>
<feature type="compositionally biased region" description="Low complexity" evidence="11">
    <location>
        <begin position="271"/>
        <end position="286"/>
    </location>
</feature>
<dbReference type="FunFam" id="1.20.5.340:FF:000005">
    <property type="entry name" value="Forkhead box P1, isoform CRA_f"/>
    <property type="match status" value="1"/>
</dbReference>
<dbReference type="EMBL" id="JADWDJ010000017">
    <property type="protein sequence ID" value="KAG5267517.1"/>
    <property type="molecule type" value="Genomic_DNA"/>
</dbReference>
<dbReference type="FunFam" id="1.10.10.10:FF:000010">
    <property type="entry name" value="Forkhead box P2 isoform B"/>
    <property type="match status" value="1"/>
</dbReference>
<dbReference type="InterPro" id="IPR036390">
    <property type="entry name" value="WH_DNA-bd_sf"/>
</dbReference>
<evidence type="ECO:0000256" key="1">
    <source>
        <dbReference type="ARBA" id="ARBA00004123"/>
    </source>
</evidence>
<dbReference type="InterPro" id="IPR036388">
    <property type="entry name" value="WH-like_DNA-bd_sf"/>
</dbReference>
<keyword evidence="4" id="KW-0863">Zinc-finger</keyword>
<feature type="compositionally biased region" description="Low complexity" evidence="11">
    <location>
        <begin position="426"/>
        <end position="438"/>
    </location>
</feature>
<evidence type="ECO:0000313" key="13">
    <source>
        <dbReference type="EMBL" id="KAG5267517.1"/>
    </source>
</evidence>